<organism evidence="2 3">
    <name type="scientific">Eragrostis curvula</name>
    <name type="common">weeping love grass</name>
    <dbReference type="NCBI Taxonomy" id="38414"/>
    <lineage>
        <taxon>Eukaryota</taxon>
        <taxon>Viridiplantae</taxon>
        <taxon>Streptophyta</taxon>
        <taxon>Embryophyta</taxon>
        <taxon>Tracheophyta</taxon>
        <taxon>Spermatophyta</taxon>
        <taxon>Magnoliopsida</taxon>
        <taxon>Liliopsida</taxon>
        <taxon>Poales</taxon>
        <taxon>Poaceae</taxon>
        <taxon>PACMAD clade</taxon>
        <taxon>Chloridoideae</taxon>
        <taxon>Eragrostideae</taxon>
        <taxon>Eragrostidinae</taxon>
        <taxon>Eragrostis</taxon>
    </lineage>
</organism>
<name>A0A5J9T049_9POAL</name>
<evidence type="ECO:0000313" key="2">
    <source>
        <dbReference type="EMBL" id="TVU04600.1"/>
    </source>
</evidence>
<accession>A0A5J9T049</accession>
<evidence type="ECO:0000259" key="1">
    <source>
        <dbReference type="Pfam" id="PF23622"/>
    </source>
</evidence>
<dbReference type="InterPro" id="IPR036047">
    <property type="entry name" value="F-box-like_dom_sf"/>
</dbReference>
<dbReference type="OrthoDB" id="691251at2759"/>
<dbReference type="Gramene" id="TVU04600">
    <property type="protein sequence ID" value="TVU04600"/>
    <property type="gene ID" value="EJB05_47720"/>
</dbReference>
<sequence length="462" mass="52160">MDGPGAPLDRISTLPDDLLHVILTFLGDAAAVTRTAALSRRWRHVWVHAKNLSFDYRDLRNKTVHGHLAGFVDWALAQRGNVDMESLKIRISEQGDISTEKINEWLRYATQHVVKSVDVHLRTPKTRQQAAIELPSHGRTTSISLFLWGRRFQLPSAGTARYEALTELSLRLLSFTNCAGNNRGDFVSSCCPRLRRLQIVLPKGLLRLVLRSEALEKLDIYGADYLRTLDVIAPNLNVVRLASCFHNRNIGAYGYEDDVNKVARIVAPRLQDLEISFLSNGPPGPRLELDIHDLATKCSGVEHIEVSLEHLEARVIGNNDLIDLTTEGMAAQFAKDIRRWKCFCDDLEDKLKIHRSVVLEMLEDVIITGFTGADEEMKLVSLFFESSNSIKCMALSETLGKIDIAALIQKIGKEVESNYTLLHKLMNIPCANRGHWHFVEQVFVWTCYATEKSTSIGQRKMY</sequence>
<feature type="domain" description="At1g61320/AtMIF1 LRR" evidence="1">
    <location>
        <begin position="80"/>
        <end position="242"/>
    </location>
</feature>
<dbReference type="SUPFAM" id="SSF81383">
    <property type="entry name" value="F-box domain"/>
    <property type="match status" value="1"/>
</dbReference>
<dbReference type="InterPro" id="IPR032675">
    <property type="entry name" value="LRR_dom_sf"/>
</dbReference>
<feature type="non-terminal residue" evidence="2">
    <location>
        <position position="1"/>
    </location>
</feature>
<dbReference type="EMBL" id="RWGY01000051">
    <property type="protein sequence ID" value="TVU04600.1"/>
    <property type="molecule type" value="Genomic_DNA"/>
</dbReference>
<dbReference type="AlphaFoldDB" id="A0A5J9T049"/>
<dbReference type="PANTHER" id="PTHR34709:SF79">
    <property type="entry name" value="F-BOX DOMAIN-CONTAINING PROTEIN"/>
    <property type="match status" value="1"/>
</dbReference>
<dbReference type="InterPro" id="IPR055312">
    <property type="entry name" value="FBL15-like"/>
</dbReference>
<reference evidence="2 3" key="1">
    <citation type="journal article" date="2019" name="Sci. Rep.">
        <title>A high-quality genome of Eragrostis curvula grass provides insights into Poaceae evolution and supports new strategies to enhance forage quality.</title>
        <authorList>
            <person name="Carballo J."/>
            <person name="Santos B.A.C.M."/>
            <person name="Zappacosta D."/>
            <person name="Garbus I."/>
            <person name="Selva J.P."/>
            <person name="Gallo C.A."/>
            <person name="Diaz A."/>
            <person name="Albertini E."/>
            <person name="Caccamo M."/>
            <person name="Echenique V."/>
        </authorList>
    </citation>
    <scope>NUCLEOTIDE SEQUENCE [LARGE SCALE GENOMIC DNA]</scope>
    <source>
        <strain evidence="3">cv. Victoria</strain>
        <tissue evidence="2">Leaf</tissue>
    </source>
</reference>
<dbReference type="InterPro" id="IPR055357">
    <property type="entry name" value="LRR_At1g61320_AtMIF1"/>
</dbReference>
<dbReference type="PANTHER" id="PTHR34709">
    <property type="entry name" value="OS10G0396666 PROTEIN"/>
    <property type="match status" value="1"/>
</dbReference>
<comment type="caution">
    <text evidence="2">The sequence shown here is derived from an EMBL/GenBank/DDBJ whole genome shotgun (WGS) entry which is preliminary data.</text>
</comment>
<keyword evidence="3" id="KW-1185">Reference proteome</keyword>
<dbReference type="Proteomes" id="UP000324897">
    <property type="component" value="Unassembled WGS sequence"/>
</dbReference>
<proteinExistence type="predicted"/>
<gene>
    <name evidence="2" type="ORF">EJB05_47720</name>
</gene>
<protein>
    <recommendedName>
        <fullName evidence="1">At1g61320/AtMIF1 LRR domain-containing protein</fullName>
    </recommendedName>
</protein>
<dbReference type="Gene3D" id="3.80.10.10">
    <property type="entry name" value="Ribonuclease Inhibitor"/>
    <property type="match status" value="1"/>
</dbReference>
<dbReference type="Pfam" id="PF23622">
    <property type="entry name" value="LRR_At1g61320_AtMIF1"/>
    <property type="match status" value="1"/>
</dbReference>
<evidence type="ECO:0000313" key="3">
    <source>
        <dbReference type="Proteomes" id="UP000324897"/>
    </source>
</evidence>